<accession>A0ABD5USE3</accession>
<gene>
    <name evidence="1" type="ORF">ACFQEY_12545</name>
</gene>
<proteinExistence type="predicted"/>
<dbReference type="RefSeq" id="WP_379769035.1">
    <property type="nucleotide sequence ID" value="NZ_JBHSXI010000012.1"/>
</dbReference>
<organism evidence="1 2">
    <name type="scientific">Halorubrum trueperi</name>
    <dbReference type="NCBI Taxonomy" id="2004704"/>
    <lineage>
        <taxon>Archaea</taxon>
        <taxon>Methanobacteriati</taxon>
        <taxon>Methanobacteriota</taxon>
        <taxon>Stenosarchaea group</taxon>
        <taxon>Halobacteria</taxon>
        <taxon>Halobacteriales</taxon>
        <taxon>Haloferacaceae</taxon>
        <taxon>Halorubrum</taxon>
    </lineage>
</organism>
<name>A0ABD5USE3_9EURY</name>
<dbReference type="Proteomes" id="UP001596333">
    <property type="component" value="Unassembled WGS sequence"/>
</dbReference>
<evidence type="ECO:0000313" key="1">
    <source>
        <dbReference type="EMBL" id="MFC6889841.1"/>
    </source>
</evidence>
<dbReference type="EMBL" id="JBHSXI010000012">
    <property type="protein sequence ID" value="MFC6889841.1"/>
    <property type="molecule type" value="Genomic_DNA"/>
</dbReference>
<sequence length="699" mass="75607">MTDDELEGRVGFGTDGETLRVRDALEGEELRLRLDREPETRPALPELFPVPVDRAVSFEAESISIADYSSVNVREAGGEFIAQLSEPMELPRGSYCFDVNSVTKALVRVVDVDVSTTGMAGSEPVRLEFDRPTTVTVGARSLHTRPEATITVPDDPTALAEAVSVLGSSIKEFSPERSWPTLRGYPPRIERGDELDVPSPLVHPDTGVEVVVRPTYADVYRLSTLTYYLGAEMVIGDEPAVRLDTGYVESLPTDCPALEKRVTELLRTWFFLDTLARTEGYVPSNRYEYDQIGPELPFYPPNLADLSMSERLMEYLEVDPGTVDPFAPAWPTEAVLRPGPGGAELLPHLAHVLAPVRVRGGAEPPRPDAPIALATSPWLAPEDGVPNPDADPVPASASVITPESYDNRFRRSLTPRGEVRVVAIVESAERAADLRRALSDPAVPEAVGSWEVFDRSDCETVESILSDPETDLAYCGLPTDGNRLMTGDGSIAIEDLDDAPSLTIFEGTNDVEAGVSVVQNGSVSAICAARPLGMRSLRTLIGTISRGVPVSMAVSVLTAERDNAIRVVGDPGTAITTVQGLPIQIFSVRSVDQNSHQATRSTALTMCHRIGGEQKISFDEYSDQVELAGVEERETVTVDAAELIEIFAEPDTVLHLNGEVVIPSDGITKEQIVESARRGLANDSVPDLTIRSASDRSSN</sequence>
<comment type="caution">
    <text evidence="1">The sequence shown here is derived from an EMBL/GenBank/DDBJ whole genome shotgun (WGS) entry which is preliminary data.</text>
</comment>
<evidence type="ECO:0000313" key="2">
    <source>
        <dbReference type="Proteomes" id="UP001596333"/>
    </source>
</evidence>
<reference evidence="1 2" key="1">
    <citation type="journal article" date="2019" name="Int. J. Syst. Evol. Microbiol.">
        <title>The Global Catalogue of Microorganisms (GCM) 10K type strain sequencing project: providing services to taxonomists for standard genome sequencing and annotation.</title>
        <authorList>
            <consortium name="The Broad Institute Genomics Platform"/>
            <consortium name="The Broad Institute Genome Sequencing Center for Infectious Disease"/>
            <person name="Wu L."/>
            <person name="Ma J."/>
        </authorList>
    </citation>
    <scope>NUCLEOTIDE SEQUENCE [LARGE SCALE GENOMIC DNA]</scope>
    <source>
        <strain evidence="1 2">Y73</strain>
    </source>
</reference>
<dbReference type="AlphaFoldDB" id="A0ABD5USE3"/>
<protein>
    <submittedName>
        <fullName evidence="1">Uncharacterized protein</fullName>
    </submittedName>
</protein>
<keyword evidence="2" id="KW-1185">Reference proteome</keyword>